<accession>A0A9W5T912</accession>
<keyword evidence="3" id="KW-1185">Reference proteome</keyword>
<dbReference type="Proteomes" id="UP001057455">
    <property type="component" value="Unassembled WGS sequence"/>
</dbReference>
<reference evidence="2" key="1">
    <citation type="submission" date="2019-12" db="EMBL/GenBank/DDBJ databases">
        <title>Genome sequence of Babesia ovis.</title>
        <authorList>
            <person name="Yamagishi J."/>
            <person name="Sevinc F."/>
            <person name="Xuan X."/>
        </authorList>
    </citation>
    <scope>NUCLEOTIDE SEQUENCE</scope>
    <source>
        <strain evidence="2">Selcuk</strain>
    </source>
</reference>
<dbReference type="EMBL" id="BLIY01000007">
    <property type="protein sequence ID" value="GFE53605.1"/>
    <property type="molecule type" value="Genomic_DNA"/>
</dbReference>
<keyword evidence="1" id="KW-0472">Membrane</keyword>
<sequence length="162" mass="17067">MVSSSITKLVDACDLAAALRNDRRGDDLTVSGSVLEALLPCDVFSTLSAALPLGGCILVGCGLCITLVLVVERAIGFKVLTTGERVDTVVLVAAPRRIGETIGDLRSIEFVDVCEAGTADCGLADRGKHAIMSPRSFVRDLTPRYSETILAYLSARSLALVI</sequence>
<name>A0A9W5T912_BABOV</name>
<evidence type="ECO:0000256" key="1">
    <source>
        <dbReference type="SAM" id="Phobius"/>
    </source>
</evidence>
<keyword evidence="1" id="KW-1133">Transmembrane helix</keyword>
<proteinExistence type="predicted"/>
<organism evidence="2 3">
    <name type="scientific">Babesia ovis</name>
    <dbReference type="NCBI Taxonomy" id="5869"/>
    <lineage>
        <taxon>Eukaryota</taxon>
        <taxon>Sar</taxon>
        <taxon>Alveolata</taxon>
        <taxon>Apicomplexa</taxon>
        <taxon>Aconoidasida</taxon>
        <taxon>Piroplasmida</taxon>
        <taxon>Babesiidae</taxon>
        <taxon>Babesia</taxon>
    </lineage>
</organism>
<protein>
    <submittedName>
        <fullName evidence="2">NFX1-type zinc finger-containing protein, putative</fullName>
    </submittedName>
</protein>
<dbReference type="AlphaFoldDB" id="A0A9W5T912"/>
<evidence type="ECO:0000313" key="3">
    <source>
        <dbReference type="Proteomes" id="UP001057455"/>
    </source>
</evidence>
<feature type="transmembrane region" description="Helical" evidence="1">
    <location>
        <begin position="49"/>
        <end position="71"/>
    </location>
</feature>
<keyword evidence="1" id="KW-0812">Transmembrane</keyword>
<comment type="caution">
    <text evidence="2">The sequence shown here is derived from an EMBL/GenBank/DDBJ whole genome shotgun (WGS) entry which is preliminary data.</text>
</comment>
<evidence type="ECO:0000313" key="2">
    <source>
        <dbReference type="EMBL" id="GFE53605.1"/>
    </source>
</evidence>
<gene>
    <name evidence="2" type="ORF">BaOVIS_010090</name>
</gene>